<proteinExistence type="predicted"/>
<dbReference type="Proteomes" id="UP001159428">
    <property type="component" value="Unassembled WGS sequence"/>
</dbReference>
<evidence type="ECO:0000256" key="2">
    <source>
        <dbReference type="ARBA" id="ARBA00022737"/>
    </source>
</evidence>
<keyword evidence="4" id="KW-0539">Nucleus</keyword>
<evidence type="ECO:0000259" key="6">
    <source>
        <dbReference type="PROSITE" id="PS50102"/>
    </source>
</evidence>
<keyword evidence="3 5" id="KW-0694">RNA-binding</keyword>
<dbReference type="InterPro" id="IPR012677">
    <property type="entry name" value="Nucleotide-bd_a/b_plait_sf"/>
</dbReference>
<dbReference type="PANTHER" id="PTHR48025">
    <property type="entry name" value="OS02G0815200 PROTEIN"/>
    <property type="match status" value="1"/>
</dbReference>
<evidence type="ECO:0000256" key="5">
    <source>
        <dbReference type="PROSITE-ProRule" id="PRU00176"/>
    </source>
</evidence>
<comment type="subcellular location">
    <subcellularLocation>
        <location evidence="1">Nucleus</location>
    </subcellularLocation>
</comment>
<dbReference type="GO" id="GO:0003729">
    <property type="term" value="F:mRNA binding"/>
    <property type="evidence" value="ECO:0007669"/>
    <property type="project" value="UniProtKB-ARBA"/>
</dbReference>
<accession>A0AAU9Y1Q8</accession>
<dbReference type="Pfam" id="PF00076">
    <property type="entry name" value="RRM_1"/>
    <property type="match status" value="3"/>
</dbReference>
<keyword evidence="8" id="KW-1185">Reference proteome</keyword>
<feature type="domain" description="RRM" evidence="6">
    <location>
        <begin position="100"/>
        <end position="180"/>
    </location>
</feature>
<dbReference type="InterPro" id="IPR050502">
    <property type="entry name" value="Euk_RNA-bind_prot"/>
</dbReference>
<dbReference type="AlphaFoldDB" id="A0AAU9Y1Q8"/>
<dbReference type="Gene3D" id="3.30.70.330">
    <property type="match status" value="3"/>
</dbReference>
<protein>
    <recommendedName>
        <fullName evidence="6">RRM domain-containing protein</fullName>
    </recommendedName>
</protein>
<dbReference type="PRINTS" id="PR00961">
    <property type="entry name" value="HUDSXLRNA"/>
</dbReference>
<dbReference type="FunFam" id="3.30.70.330:FF:000383">
    <property type="entry name" value="Sex lethal, isoform D"/>
    <property type="match status" value="1"/>
</dbReference>
<evidence type="ECO:0000256" key="3">
    <source>
        <dbReference type="ARBA" id="ARBA00022884"/>
    </source>
</evidence>
<gene>
    <name evidence="7" type="ORF">PMEA_00034272</name>
</gene>
<evidence type="ECO:0000256" key="4">
    <source>
        <dbReference type="ARBA" id="ARBA00023242"/>
    </source>
</evidence>
<evidence type="ECO:0000313" key="7">
    <source>
        <dbReference type="EMBL" id="CAH3162512.1"/>
    </source>
</evidence>
<dbReference type="InterPro" id="IPR002343">
    <property type="entry name" value="Hud_Sxl_RNA"/>
</dbReference>
<dbReference type="PROSITE" id="PS50102">
    <property type="entry name" value="RRM"/>
    <property type="match status" value="3"/>
</dbReference>
<dbReference type="GO" id="GO:0005737">
    <property type="term" value="C:cytoplasm"/>
    <property type="evidence" value="ECO:0007669"/>
    <property type="project" value="UniProtKB-ARBA"/>
</dbReference>
<dbReference type="GO" id="GO:0050686">
    <property type="term" value="P:negative regulation of mRNA processing"/>
    <property type="evidence" value="ECO:0007669"/>
    <property type="project" value="UniProtKB-ARBA"/>
</dbReference>
<dbReference type="SMART" id="SM00360">
    <property type="entry name" value="RRM"/>
    <property type="match status" value="3"/>
</dbReference>
<name>A0AAU9Y1Q8_9CNID</name>
<evidence type="ECO:0000313" key="8">
    <source>
        <dbReference type="Proteomes" id="UP001159428"/>
    </source>
</evidence>
<dbReference type="GO" id="GO:0009967">
    <property type="term" value="P:positive regulation of signal transduction"/>
    <property type="evidence" value="ECO:0007669"/>
    <property type="project" value="UniProtKB-ARBA"/>
</dbReference>
<evidence type="ECO:0000256" key="1">
    <source>
        <dbReference type="ARBA" id="ARBA00004123"/>
    </source>
</evidence>
<dbReference type="GO" id="GO:1990904">
    <property type="term" value="C:ribonucleoprotein complex"/>
    <property type="evidence" value="ECO:0007669"/>
    <property type="project" value="InterPro"/>
</dbReference>
<dbReference type="EMBL" id="CALNXJ010000085">
    <property type="protein sequence ID" value="CAH3162512.1"/>
    <property type="molecule type" value="Genomic_DNA"/>
</dbReference>
<comment type="caution">
    <text evidence="7">The sequence shown here is derived from an EMBL/GenBank/DDBJ whole genome shotgun (WGS) entry which is preliminary data.</text>
</comment>
<dbReference type="InterPro" id="IPR035979">
    <property type="entry name" value="RBD_domain_sf"/>
</dbReference>
<organism evidence="7 8">
    <name type="scientific">Pocillopora meandrina</name>
    <dbReference type="NCBI Taxonomy" id="46732"/>
    <lineage>
        <taxon>Eukaryota</taxon>
        <taxon>Metazoa</taxon>
        <taxon>Cnidaria</taxon>
        <taxon>Anthozoa</taxon>
        <taxon>Hexacorallia</taxon>
        <taxon>Scleractinia</taxon>
        <taxon>Astrocoeniina</taxon>
        <taxon>Pocilloporidae</taxon>
        <taxon>Pocillopora</taxon>
    </lineage>
</organism>
<dbReference type="SUPFAM" id="SSF54928">
    <property type="entry name" value="RNA-binding domain, RBD"/>
    <property type="match status" value="2"/>
</dbReference>
<dbReference type="FunFam" id="3.30.70.330:FF:000205">
    <property type="entry name" value="Sex lethal, isoform B"/>
    <property type="match status" value="1"/>
</dbReference>
<reference evidence="7 8" key="1">
    <citation type="submission" date="2022-05" db="EMBL/GenBank/DDBJ databases">
        <authorList>
            <consortium name="Genoscope - CEA"/>
            <person name="William W."/>
        </authorList>
    </citation>
    <scope>NUCLEOTIDE SEQUENCE [LARGE SCALE GENOMIC DNA]</scope>
</reference>
<sequence length="353" mass="39078">MATTGDSGESENKTNLIVNYIPQSYTDAEFKALFATIGPTKSCKICRHKSTGYSYGFGFVEYFTPEHAQLAINTLNGHRLDNKTLKVALSRKGGDKIKGANVYVRNIPKSWTNDDLKALFNPYGSIVNTKILIDQLTQSSKGVGFVLFDLKTEAEGAINALNNTMPPGGTEIMFVRFADDNTSKLKPPPTAAASQRPSFNLHPQGAIGPMAQAMMNRRANRYNPMMGGPQIPPPMGFSQMSSQGEGFTLFVYNIGARATEAAVYELFSPYGEIKKINIMWDWEKSQCKGFCFVTMATLAQAQAAILALNGYMYDQRPLQVKIKTPKMVHTVSNLWTPMTIDDTFLKDIYKVLK</sequence>
<dbReference type="InterPro" id="IPR000504">
    <property type="entry name" value="RRM_dom"/>
</dbReference>
<dbReference type="PANTHER" id="PTHR48025:SF1">
    <property type="entry name" value="RRM DOMAIN-CONTAINING PROTEIN"/>
    <property type="match status" value="1"/>
</dbReference>
<feature type="domain" description="RRM" evidence="6">
    <location>
        <begin position="247"/>
        <end position="325"/>
    </location>
</feature>
<dbReference type="GO" id="GO:0010629">
    <property type="term" value="P:negative regulation of gene expression"/>
    <property type="evidence" value="ECO:0007669"/>
    <property type="project" value="UniProtKB-ARBA"/>
</dbReference>
<feature type="domain" description="RRM" evidence="6">
    <location>
        <begin position="14"/>
        <end position="92"/>
    </location>
</feature>
<keyword evidence="2" id="KW-0677">Repeat</keyword>
<dbReference type="GO" id="GO:0005634">
    <property type="term" value="C:nucleus"/>
    <property type="evidence" value="ECO:0007669"/>
    <property type="project" value="UniProtKB-SubCell"/>
</dbReference>